<dbReference type="Proteomes" id="UP000299102">
    <property type="component" value="Unassembled WGS sequence"/>
</dbReference>
<evidence type="ECO:0000313" key="2">
    <source>
        <dbReference type="EMBL" id="GBP26855.1"/>
    </source>
</evidence>
<gene>
    <name evidence="2" type="ORF">EVAR_16435_1</name>
</gene>
<reference evidence="2 3" key="1">
    <citation type="journal article" date="2019" name="Commun. Biol.">
        <title>The bagworm genome reveals a unique fibroin gene that provides high tensile strength.</title>
        <authorList>
            <person name="Kono N."/>
            <person name="Nakamura H."/>
            <person name="Ohtoshi R."/>
            <person name="Tomita M."/>
            <person name="Numata K."/>
            <person name="Arakawa K."/>
        </authorList>
    </citation>
    <scope>NUCLEOTIDE SEQUENCE [LARGE SCALE GENOMIC DNA]</scope>
</reference>
<feature type="region of interest" description="Disordered" evidence="1">
    <location>
        <begin position="90"/>
        <end position="129"/>
    </location>
</feature>
<dbReference type="AlphaFoldDB" id="A0A4C1UK98"/>
<comment type="caution">
    <text evidence="2">The sequence shown here is derived from an EMBL/GenBank/DDBJ whole genome shotgun (WGS) entry which is preliminary data.</text>
</comment>
<evidence type="ECO:0000313" key="3">
    <source>
        <dbReference type="Proteomes" id="UP000299102"/>
    </source>
</evidence>
<sequence length="129" mass="14296">MDFRQTTNICYRSLMEHQPFPGVLQIGTLINSGIGIKSGTRAPETDNELRVDSNNVQRKRWRNMMEVHAGEAAGGELLYIHEFVALMPRQVPPPRANPITSRCDDEGRDGSGFYCGTKPGSGKPPEVPQ</sequence>
<accession>A0A4C1UK98</accession>
<proteinExistence type="predicted"/>
<name>A0A4C1UK98_EUMVA</name>
<protein>
    <submittedName>
        <fullName evidence="2">Uncharacterized protein</fullName>
    </submittedName>
</protein>
<evidence type="ECO:0000256" key="1">
    <source>
        <dbReference type="SAM" id="MobiDB-lite"/>
    </source>
</evidence>
<keyword evidence="3" id="KW-1185">Reference proteome</keyword>
<dbReference type="EMBL" id="BGZK01000186">
    <property type="protein sequence ID" value="GBP26855.1"/>
    <property type="molecule type" value="Genomic_DNA"/>
</dbReference>
<organism evidence="2 3">
    <name type="scientific">Eumeta variegata</name>
    <name type="common">Bagworm moth</name>
    <name type="synonym">Eumeta japonica</name>
    <dbReference type="NCBI Taxonomy" id="151549"/>
    <lineage>
        <taxon>Eukaryota</taxon>
        <taxon>Metazoa</taxon>
        <taxon>Ecdysozoa</taxon>
        <taxon>Arthropoda</taxon>
        <taxon>Hexapoda</taxon>
        <taxon>Insecta</taxon>
        <taxon>Pterygota</taxon>
        <taxon>Neoptera</taxon>
        <taxon>Endopterygota</taxon>
        <taxon>Lepidoptera</taxon>
        <taxon>Glossata</taxon>
        <taxon>Ditrysia</taxon>
        <taxon>Tineoidea</taxon>
        <taxon>Psychidae</taxon>
        <taxon>Oiketicinae</taxon>
        <taxon>Eumeta</taxon>
    </lineage>
</organism>